<gene>
    <name evidence="8" type="primary">mcpA_2</name>
    <name evidence="8" type="ORF">MAMMFC1_00991</name>
</gene>
<dbReference type="SMART" id="SM00304">
    <property type="entry name" value="HAMP"/>
    <property type="match status" value="1"/>
</dbReference>
<evidence type="ECO:0000256" key="4">
    <source>
        <dbReference type="SAM" id="Coils"/>
    </source>
</evidence>
<feature type="transmembrane region" description="Helical" evidence="5">
    <location>
        <begin position="183"/>
        <end position="202"/>
    </location>
</feature>
<organism evidence="8 9">
    <name type="scientific">Methylomusa anaerophila</name>
    <dbReference type="NCBI Taxonomy" id="1930071"/>
    <lineage>
        <taxon>Bacteria</taxon>
        <taxon>Bacillati</taxon>
        <taxon>Bacillota</taxon>
        <taxon>Negativicutes</taxon>
        <taxon>Selenomonadales</taxon>
        <taxon>Sporomusaceae</taxon>
        <taxon>Methylomusa</taxon>
    </lineage>
</organism>
<evidence type="ECO:0000259" key="7">
    <source>
        <dbReference type="PROSITE" id="PS50885"/>
    </source>
</evidence>
<dbReference type="OrthoDB" id="107771at2"/>
<dbReference type="InterPro" id="IPR007891">
    <property type="entry name" value="CHASE3"/>
</dbReference>
<keyword evidence="5" id="KW-1133">Transmembrane helix</keyword>
<protein>
    <submittedName>
        <fullName evidence="8">Methyl-accepting chemotaxis protein McpA</fullName>
    </submittedName>
</protein>
<dbReference type="Gene3D" id="6.10.340.10">
    <property type="match status" value="1"/>
</dbReference>
<dbReference type="PANTHER" id="PTHR32089">
    <property type="entry name" value="METHYL-ACCEPTING CHEMOTAXIS PROTEIN MCPB"/>
    <property type="match status" value="1"/>
</dbReference>
<dbReference type="CDD" id="cd11386">
    <property type="entry name" value="MCP_signal"/>
    <property type="match status" value="1"/>
</dbReference>
<dbReference type="KEGG" id="mana:MAMMFC1_00991"/>
<keyword evidence="9" id="KW-1185">Reference proteome</keyword>
<dbReference type="SMART" id="SM00283">
    <property type="entry name" value="MA"/>
    <property type="match status" value="1"/>
</dbReference>
<feature type="domain" description="HAMP" evidence="7">
    <location>
        <begin position="204"/>
        <end position="257"/>
    </location>
</feature>
<feature type="domain" description="Methyl-accepting transducer" evidence="6">
    <location>
        <begin position="276"/>
        <end position="512"/>
    </location>
</feature>
<evidence type="ECO:0000256" key="1">
    <source>
        <dbReference type="ARBA" id="ARBA00023224"/>
    </source>
</evidence>
<evidence type="ECO:0000259" key="6">
    <source>
        <dbReference type="PROSITE" id="PS50111"/>
    </source>
</evidence>
<keyword evidence="4" id="KW-0175">Coiled coil</keyword>
<evidence type="ECO:0000256" key="3">
    <source>
        <dbReference type="PROSITE-ProRule" id="PRU00284"/>
    </source>
</evidence>
<dbReference type="SUPFAM" id="SSF58104">
    <property type="entry name" value="Methyl-accepting chemotaxis protein (MCP) signaling domain"/>
    <property type="match status" value="1"/>
</dbReference>
<dbReference type="Proteomes" id="UP000276437">
    <property type="component" value="Chromosome"/>
</dbReference>
<comment type="similarity">
    <text evidence="2">Belongs to the methyl-accepting chemotaxis (MCP) protein family.</text>
</comment>
<dbReference type="RefSeq" id="WP_126306980.1">
    <property type="nucleotide sequence ID" value="NZ_AP018449.1"/>
</dbReference>
<name>A0A348AGZ5_9FIRM</name>
<dbReference type="InterPro" id="IPR003660">
    <property type="entry name" value="HAMP_dom"/>
</dbReference>
<reference evidence="8 9" key="1">
    <citation type="journal article" date="2018" name="Int. J. Syst. Evol. Microbiol.">
        <title>Methylomusa anaerophila gen. nov., sp. nov., an anaerobic methanol-utilizing bacterium isolated from a microbial fuel cell.</title>
        <authorList>
            <person name="Amano N."/>
            <person name="Yamamuro A."/>
            <person name="Miyahara M."/>
            <person name="Kouzuma A."/>
            <person name="Abe T."/>
            <person name="Watanabe K."/>
        </authorList>
    </citation>
    <scope>NUCLEOTIDE SEQUENCE [LARGE SCALE GENOMIC DNA]</scope>
    <source>
        <strain evidence="8 9">MMFC1</strain>
    </source>
</reference>
<dbReference type="PROSITE" id="PS50111">
    <property type="entry name" value="CHEMOTAXIS_TRANSDUC_2"/>
    <property type="match status" value="1"/>
</dbReference>
<dbReference type="EMBL" id="AP018449">
    <property type="protein sequence ID" value="BBB90343.1"/>
    <property type="molecule type" value="Genomic_DNA"/>
</dbReference>
<dbReference type="CDD" id="cd06225">
    <property type="entry name" value="HAMP"/>
    <property type="match status" value="1"/>
</dbReference>
<evidence type="ECO:0000256" key="5">
    <source>
        <dbReference type="SAM" id="Phobius"/>
    </source>
</evidence>
<dbReference type="Pfam" id="PF05227">
    <property type="entry name" value="CHASE3"/>
    <property type="match status" value="1"/>
</dbReference>
<proteinExistence type="inferred from homology"/>
<dbReference type="GO" id="GO:0007165">
    <property type="term" value="P:signal transduction"/>
    <property type="evidence" value="ECO:0007669"/>
    <property type="project" value="UniProtKB-KW"/>
</dbReference>
<accession>A0A348AGZ5</accession>
<feature type="transmembrane region" description="Helical" evidence="5">
    <location>
        <begin position="9"/>
        <end position="29"/>
    </location>
</feature>
<dbReference type="GO" id="GO:0016020">
    <property type="term" value="C:membrane"/>
    <property type="evidence" value="ECO:0007669"/>
    <property type="project" value="InterPro"/>
</dbReference>
<dbReference type="Gene3D" id="1.10.287.950">
    <property type="entry name" value="Methyl-accepting chemotaxis protein"/>
    <property type="match status" value="1"/>
</dbReference>
<dbReference type="PANTHER" id="PTHR32089:SF112">
    <property type="entry name" value="LYSOZYME-LIKE PROTEIN-RELATED"/>
    <property type="match status" value="1"/>
</dbReference>
<dbReference type="AlphaFoldDB" id="A0A348AGZ5"/>
<dbReference type="InterPro" id="IPR004089">
    <property type="entry name" value="MCPsignal_dom"/>
</dbReference>
<evidence type="ECO:0000313" key="9">
    <source>
        <dbReference type="Proteomes" id="UP000276437"/>
    </source>
</evidence>
<sequence>MRFTIGRQIIAICILVALMFSGISIYTHFKMQAVEKNYQSIISVDVPLVFDIKDINAELKTQNAQMRSYLIAVNPSYVQSYIISRQNMNAKLAGLEQKLTGEEEKKQFADLKQVVNSFYSTMDRVIAVRGEKGLEAAMQVLAEEQQSLAAVDNQIYHYANFLNDQMRKRMQENDLAVGNTNKVIVLLNIIIFVIVVGIAVFFERRLSRPLAEAVAAADEIADGGLRFKSISYHGNDEISDLTKAFSRMAENLKKLVTQVAGASDQVAGSAQELTSGAGNSAQAAVQVAETVAEVAAGTARQVAAVEEAVNAVREMTTAVRHIADNAGQVSFKSEEAAKAASEGELAGNEATAQMQAINRSVAHSAQVVEKLGNSSRQIGEIVGVISGIAGQTNLLALNAAIEAARAGEQGRGFAVVADEVRKLAEESRQAAEQIGRIVAEIRQESGDAAAVMTQGTQDVARGTEVIASTGEQFKHIINLVQELNRQIQEISAAAEQLSASGDSVLVAVESVKQAAGRTAVGTQTISAAAQEQSASMQQIASSSQTLHQMSEELKNAIGNFRF</sequence>
<keyword evidence="5" id="KW-0812">Transmembrane</keyword>
<feature type="coiled-coil region" evidence="4">
    <location>
        <begin position="85"/>
        <end position="154"/>
    </location>
</feature>
<dbReference type="Pfam" id="PF00015">
    <property type="entry name" value="MCPsignal"/>
    <property type="match status" value="1"/>
</dbReference>
<keyword evidence="1 3" id="KW-0807">Transducer</keyword>
<evidence type="ECO:0000313" key="8">
    <source>
        <dbReference type="EMBL" id="BBB90343.1"/>
    </source>
</evidence>
<dbReference type="Pfam" id="PF00672">
    <property type="entry name" value="HAMP"/>
    <property type="match status" value="1"/>
</dbReference>
<evidence type="ECO:0000256" key="2">
    <source>
        <dbReference type="ARBA" id="ARBA00029447"/>
    </source>
</evidence>
<dbReference type="PROSITE" id="PS50885">
    <property type="entry name" value="HAMP"/>
    <property type="match status" value="1"/>
</dbReference>
<keyword evidence="5" id="KW-0472">Membrane</keyword>